<keyword evidence="4" id="KW-0677">Repeat</keyword>
<evidence type="ECO:0000256" key="7">
    <source>
        <dbReference type="RuleBase" id="RU000477"/>
    </source>
</evidence>
<dbReference type="WBParaSite" id="SMUV_0000012101-mRNA-1">
    <property type="protein sequence ID" value="SMUV_0000012101-mRNA-1"/>
    <property type="gene ID" value="SMUV_0000012101"/>
</dbReference>
<evidence type="ECO:0000256" key="2">
    <source>
        <dbReference type="ARBA" id="ARBA00022448"/>
    </source>
</evidence>
<organism evidence="9 10">
    <name type="scientific">Syphacia muris</name>
    <dbReference type="NCBI Taxonomy" id="451379"/>
    <lineage>
        <taxon>Eukaryota</taxon>
        <taxon>Metazoa</taxon>
        <taxon>Ecdysozoa</taxon>
        <taxon>Nematoda</taxon>
        <taxon>Chromadorea</taxon>
        <taxon>Rhabditida</taxon>
        <taxon>Spirurina</taxon>
        <taxon>Oxyuridomorpha</taxon>
        <taxon>Oxyuroidea</taxon>
        <taxon>Oxyuridae</taxon>
        <taxon>Syphacia</taxon>
    </lineage>
</organism>
<feature type="transmembrane region" description="Helical" evidence="8">
    <location>
        <begin position="270"/>
        <end position="285"/>
    </location>
</feature>
<dbReference type="Pfam" id="PF00230">
    <property type="entry name" value="MIP"/>
    <property type="match status" value="1"/>
</dbReference>
<evidence type="ECO:0000313" key="10">
    <source>
        <dbReference type="WBParaSite" id="SMUV_0000012101-mRNA-1"/>
    </source>
</evidence>
<evidence type="ECO:0000256" key="3">
    <source>
        <dbReference type="ARBA" id="ARBA00022692"/>
    </source>
</evidence>
<dbReference type="PANTHER" id="PTHR45665:SF9">
    <property type="entry name" value="AQUAPORIN-8"/>
    <property type="match status" value="1"/>
</dbReference>
<keyword evidence="3 7" id="KW-0812">Transmembrane</keyword>
<proteinExistence type="inferred from homology"/>
<evidence type="ECO:0000256" key="1">
    <source>
        <dbReference type="ARBA" id="ARBA00004127"/>
    </source>
</evidence>
<name>A0A158R3S1_9BILA</name>
<dbReference type="AlphaFoldDB" id="A0A158R3S1"/>
<comment type="similarity">
    <text evidence="7">Belongs to the MIP/aquaporin (TC 1.A.8) family.</text>
</comment>
<dbReference type="GO" id="GO:0015250">
    <property type="term" value="F:water channel activity"/>
    <property type="evidence" value="ECO:0007669"/>
    <property type="project" value="UniProtKB-ARBA"/>
</dbReference>
<dbReference type="Gene3D" id="1.20.1080.10">
    <property type="entry name" value="Glycerol uptake facilitator protein"/>
    <property type="match status" value="1"/>
</dbReference>
<sequence length="287" mass="31683">MQPYVLKLQFTEDVDDTSNRKHSEQSLNSIDTANFLQKFITPPLAELVGTAILGFINMFLSLQSTNQQLTSAVYDGVITFVLMAVFSNISGAHFNPVITMAVGFIGHCRFIIGTLMIFCQLLGSFLAALLSKALLTDLAFKSTFKYSLAEDERLLYSNPTQAFFLEILFSFMIACAYLFNGVRTQGRHGQLCAVNVALTRSLVTYVGYRTVGHCANMAISFGDSIATALFLCNSRLWSLLYIAVFADMIGAFLAALSYCGNMINVGEKNFAFMLLVLLTLPWYLGSD</sequence>
<dbReference type="GO" id="GO:0012505">
    <property type="term" value="C:endomembrane system"/>
    <property type="evidence" value="ECO:0007669"/>
    <property type="project" value="UniProtKB-SubCell"/>
</dbReference>
<feature type="transmembrane region" description="Helical" evidence="8">
    <location>
        <begin position="39"/>
        <end position="60"/>
    </location>
</feature>
<dbReference type="PANTHER" id="PTHR45665">
    <property type="entry name" value="AQUAPORIN-8"/>
    <property type="match status" value="1"/>
</dbReference>
<protein>
    <submittedName>
        <fullName evidence="10">Aquaporin-9</fullName>
    </submittedName>
</protein>
<dbReference type="STRING" id="451379.A0A158R3S1"/>
<dbReference type="GO" id="GO:0016020">
    <property type="term" value="C:membrane"/>
    <property type="evidence" value="ECO:0007669"/>
    <property type="project" value="InterPro"/>
</dbReference>
<evidence type="ECO:0000256" key="4">
    <source>
        <dbReference type="ARBA" id="ARBA00022737"/>
    </source>
</evidence>
<reference evidence="10" key="1">
    <citation type="submission" date="2016-04" db="UniProtKB">
        <authorList>
            <consortium name="WormBaseParasite"/>
        </authorList>
    </citation>
    <scope>IDENTIFICATION</scope>
</reference>
<keyword evidence="2 7" id="KW-0813">Transport</keyword>
<feature type="transmembrane region" description="Helical" evidence="8">
    <location>
        <begin position="110"/>
        <end position="135"/>
    </location>
</feature>
<keyword evidence="5 8" id="KW-1133">Transmembrane helix</keyword>
<dbReference type="InterPro" id="IPR023271">
    <property type="entry name" value="Aquaporin-like"/>
</dbReference>
<dbReference type="SUPFAM" id="SSF81338">
    <property type="entry name" value="Aquaporin-like"/>
    <property type="match status" value="1"/>
</dbReference>
<dbReference type="PRINTS" id="PR00783">
    <property type="entry name" value="MINTRINSICP"/>
</dbReference>
<accession>A0A158R3S1</accession>
<evidence type="ECO:0000256" key="5">
    <source>
        <dbReference type="ARBA" id="ARBA00022989"/>
    </source>
</evidence>
<feature type="transmembrane region" description="Helical" evidence="8">
    <location>
        <begin position="162"/>
        <end position="179"/>
    </location>
</feature>
<keyword evidence="6 8" id="KW-0472">Membrane</keyword>
<evidence type="ECO:0000256" key="6">
    <source>
        <dbReference type="ARBA" id="ARBA00023136"/>
    </source>
</evidence>
<feature type="transmembrane region" description="Helical" evidence="8">
    <location>
        <begin position="239"/>
        <end position="258"/>
    </location>
</feature>
<keyword evidence="9" id="KW-1185">Reference proteome</keyword>
<dbReference type="GO" id="GO:0019755">
    <property type="term" value="P:one-carbon compound transport"/>
    <property type="evidence" value="ECO:0007669"/>
    <property type="project" value="UniProtKB-ARBA"/>
</dbReference>
<feature type="transmembrane region" description="Helical" evidence="8">
    <location>
        <begin position="72"/>
        <end position="90"/>
    </location>
</feature>
<dbReference type="Proteomes" id="UP000046393">
    <property type="component" value="Unplaced"/>
</dbReference>
<evidence type="ECO:0000256" key="8">
    <source>
        <dbReference type="SAM" id="Phobius"/>
    </source>
</evidence>
<evidence type="ECO:0000313" key="9">
    <source>
        <dbReference type="Proteomes" id="UP000046393"/>
    </source>
</evidence>
<dbReference type="InterPro" id="IPR000425">
    <property type="entry name" value="MIP"/>
</dbReference>
<dbReference type="GO" id="GO:0005737">
    <property type="term" value="C:cytoplasm"/>
    <property type="evidence" value="ECO:0007669"/>
    <property type="project" value="UniProtKB-ARBA"/>
</dbReference>
<comment type="subcellular location">
    <subcellularLocation>
        <location evidence="1">Endomembrane system</location>
        <topology evidence="1">Multi-pass membrane protein</topology>
    </subcellularLocation>
</comment>
<dbReference type="InterPro" id="IPR034294">
    <property type="entry name" value="Aquaporin_transptr"/>
</dbReference>